<dbReference type="AlphaFoldDB" id="A0A087B4M5"/>
<protein>
    <submittedName>
        <fullName evidence="2">Uncharacterized protein</fullName>
    </submittedName>
</protein>
<accession>A0A087B4M5</accession>
<dbReference type="EMBL" id="JGYV01000001">
    <property type="protein sequence ID" value="KFI65975.1"/>
    <property type="molecule type" value="Genomic_DNA"/>
</dbReference>
<feature type="region of interest" description="Disordered" evidence="1">
    <location>
        <begin position="14"/>
        <end position="47"/>
    </location>
</feature>
<sequence>MVNNSKRSVKCGKLITDTSKCPRSPNSRKAPANTATKSSQNTTDCAPANAHSHAAAYKAHTTANITSELRAAAARAPPLQARTTYITPTHSSITSIEALNATGACNQPTVNVFAIYVAATIFAAVNPYSHHDHYAYLFT</sequence>
<feature type="compositionally biased region" description="Polar residues" evidence="1">
    <location>
        <begin position="16"/>
        <end position="44"/>
    </location>
</feature>
<comment type="caution">
    <text evidence="2">The sequence shown here is derived from an EMBL/GenBank/DDBJ whole genome shotgun (WGS) entry which is preliminary data.</text>
</comment>
<proteinExistence type="predicted"/>
<keyword evidence="3" id="KW-1185">Reference proteome</keyword>
<organism evidence="2 3">
    <name type="scientific">Bifidobacterium cuniculi</name>
    <dbReference type="NCBI Taxonomy" id="1688"/>
    <lineage>
        <taxon>Bacteria</taxon>
        <taxon>Bacillati</taxon>
        <taxon>Actinomycetota</taxon>
        <taxon>Actinomycetes</taxon>
        <taxon>Bifidobacteriales</taxon>
        <taxon>Bifidobacteriaceae</taxon>
        <taxon>Bifidobacterium</taxon>
    </lineage>
</organism>
<evidence type="ECO:0000313" key="2">
    <source>
        <dbReference type="EMBL" id="KFI65975.1"/>
    </source>
</evidence>
<name>A0A087B4M5_9BIFI</name>
<dbReference type="Proteomes" id="UP000029067">
    <property type="component" value="Unassembled WGS sequence"/>
</dbReference>
<evidence type="ECO:0000256" key="1">
    <source>
        <dbReference type="SAM" id="MobiDB-lite"/>
    </source>
</evidence>
<evidence type="ECO:0000313" key="3">
    <source>
        <dbReference type="Proteomes" id="UP000029067"/>
    </source>
</evidence>
<gene>
    <name evidence="2" type="ORF">BCUN_0475</name>
</gene>
<reference evidence="2 3" key="1">
    <citation type="submission" date="2014-03" db="EMBL/GenBank/DDBJ databases">
        <title>Genomics of Bifidobacteria.</title>
        <authorList>
            <person name="Ventura M."/>
            <person name="Milani C."/>
            <person name="Lugli G.A."/>
        </authorList>
    </citation>
    <scope>NUCLEOTIDE SEQUENCE [LARGE SCALE GENOMIC DNA]</scope>
    <source>
        <strain evidence="2 3">LMG 10738</strain>
    </source>
</reference>